<dbReference type="HAMAP" id="MF_00337">
    <property type="entry name" value="Exonuc_7_S"/>
    <property type="match status" value="1"/>
</dbReference>
<dbReference type="GO" id="GO:0008855">
    <property type="term" value="F:exodeoxyribonuclease VII activity"/>
    <property type="evidence" value="ECO:0007669"/>
    <property type="project" value="UniProtKB-UniRule"/>
</dbReference>
<evidence type="ECO:0000256" key="6">
    <source>
        <dbReference type="HAMAP-Rule" id="MF_00337"/>
    </source>
</evidence>
<comment type="subunit">
    <text evidence="6">Heterooligomer composed of large and small subunits.</text>
</comment>
<evidence type="ECO:0000256" key="5">
    <source>
        <dbReference type="ARBA" id="ARBA00022839"/>
    </source>
</evidence>
<organism evidence="8 9">
    <name type="scientific">Candidatus Spyradosoma merdigallinarum</name>
    <dbReference type="NCBI Taxonomy" id="2840950"/>
    <lineage>
        <taxon>Bacteria</taxon>
        <taxon>Pseudomonadati</taxon>
        <taxon>Verrucomicrobiota</taxon>
        <taxon>Opitutia</taxon>
        <taxon>Opitutia incertae sedis</taxon>
        <taxon>Candidatus Spyradosoma</taxon>
    </lineage>
</organism>
<dbReference type="NCBIfam" id="TIGR01280">
    <property type="entry name" value="xseB"/>
    <property type="match status" value="1"/>
</dbReference>
<dbReference type="PIRSF" id="PIRSF006488">
    <property type="entry name" value="Exonuc_VII_S"/>
    <property type="match status" value="1"/>
</dbReference>
<dbReference type="EC" id="3.1.11.6" evidence="6"/>
<comment type="similarity">
    <text evidence="1 6">Belongs to the XseB family.</text>
</comment>
<sequence>MSRTKKSEKELSFEEELARLEQIVESLESGDVPLAELVERYEEGMTVLKSCRKKLADAELRIEQLRAVSADGEAETTAFDEEDA</sequence>
<protein>
    <recommendedName>
        <fullName evidence="6">Exodeoxyribonuclease 7 small subunit</fullName>
        <ecNumber evidence="6">3.1.11.6</ecNumber>
    </recommendedName>
    <alternativeName>
        <fullName evidence="6">Exodeoxyribonuclease VII small subunit</fullName>
        <shortName evidence="6">Exonuclease VII small subunit</shortName>
    </alternativeName>
</protein>
<evidence type="ECO:0000313" key="9">
    <source>
        <dbReference type="Proteomes" id="UP000886812"/>
    </source>
</evidence>
<dbReference type="InterPro" id="IPR003761">
    <property type="entry name" value="Exonuc_VII_S"/>
</dbReference>
<evidence type="ECO:0000256" key="3">
    <source>
        <dbReference type="ARBA" id="ARBA00022722"/>
    </source>
</evidence>
<dbReference type="GO" id="GO:0006308">
    <property type="term" value="P:DNA catabolic process"/>
    <property type="evidence" value="ECO:0007669"/>
    <property type="project" value="UniProtKB-UniRule"/>
</dbReference>
<keyword evidence="4 6" id="KW-0378">Hydrolase</keyword>
<name>A0A9D1T2M8_9BACT</name>
<dbReference type="InterPro" id="IPR037004">
    <property type="entry name" value="Exonuc_VII_ssu_sf"/>
</dbReference>
<dbReference type="GO" id="GO:0009318">
    <property type="term" value="C:exodeoxyribonuclease VII complex"/>
    <property type="evidence" value="ECO:0007669"/>
    <property type="project" value="UniProtKB-UniRule"/>
</dbReference>
<dbReference type="Pfam" id="PF02609">
    <property type="entry name" value="Exonuc_VII_S"/>
    <property type="match status" value="1"/>
</dbReference>
<evidence type="ECO:0000256" key="1">
    <source>
        <dbReference type="ARBA" id="ARBA00009998"/>
    </source>
</evidence>
<dbReference type="EMBL" id="DVOG01000190">
    <property type="protein sequence ID" value="HIV04916.1"/>
    <property type="molecule type" value="Genomic_DNA"/>
</dbReference>
<evidence type="ECO:0000313" key="8">
    <source>
        <dbReference type="EMBL" id="HIV04916.1"/>
    </source>
</evidence>
<dbReference type="GO" id="GO:0005829">
    <property type="term" value="C:cytosol"/>
    <property type="evidence" value="ECO:0007669"/>
    <property type="project" value="TreeGrafter"/>
</dbReference>
<proteinExistence type="inferred from homology"/>
<evidence type="ECO:0000256" key="2">
    <source>
        <dbReference type="ARBA" id="ARBA00022490"/>
    </source>
</evidence>
<comment type="catalytic activity">
    <reaction evidence="6">
        <text>Exonucleolytic cleavage in either 5'- to 3'- or 3'- to 5'-direction to yield nucleoside 5'-phosphates.</text>
        <dbReference type="EC" id="3.1.11.6"/>
    </reaction>
</comment>
<dbReference type="PANTHER" id="PTHR34137">
    <property type="entry name" value="EXODEOXYRIBONUCLEASE 7 SMALL SUBUNIT"/>
    <property type="match status" value="1"/>
</dbReference>
<gene>
    <name evidence="6 8" type="primary">xseB</name>
    <name evidence="8" type="ORF">IAC75_07220</name>
</gene>
<feature type="coiled-coil region" evidence="7">
    <location>
        <begin position="48"/>
        <end position="75"/>
    </location>
</feature>
<evidence type="ECO:0000256" key="4">
    <source>
        <dbReference type="ARBA" id="ARBA00022801"/>
    </source>
</evidence>
<dbReference type="Proteomes" id="UP000886812">
    <property type="component" value="Unassembled WGS sequence"/>
</dbReference>
<keyword evidence="2 6" id="KW-0963">Cytoplasm</keyword>
<dbReference type="PANTHER" id="PTHR34137:SF1">
    <property type="entry name" value="EXODEOXYRIBONUCLEASE 7 SMALL SUBUNIT"/>
    <property type="match status" value="1"/>
</dbReference>
<comment type="subcellular location">
    <subcellularLocation>
        <location evidence="6">Cytoplasm</location>
    </subcellularLocation>
</comment>
<dbReference type="Gene3D" id="1.10.287.1040">
    <property type="entry name" value="Exonuclease VII, small subunit"/>
    <property type="match status" value="1"/>
</dbReference>
<accession>A0A9D1T2M8</accession>
<comment type="function">
    <text evidence="6">Bidirectionally degrades single-stranded DNA into large acid-insoluble oligonucleotides, which are then degraded further into small acid-soluble oligonucleotides.</text>
</comment>
<dbReference type="AlphaFoldDB" id="A0A9D1T2M8"/>
<evidence type="ECO:0000256" key="7">
    <source>
        <dbReference type="SAM" id="Coils"/>
    </source>
</evidence>
<reference evidence="8" key="2">
    <citation type="journal article" date="2021" name="PeerJ">
        <title>Extensive microbial diversity within the chicken gut microbiome revealed by metagenomics and culture.</title>
        <authorList>
            <person name="Gilroy R."/>
            <person name="Ravi A."/>
            <person name="Getino M."/>
            <person name="Pursley I."/>
            <person name="Horton D.L."/>
            <person name="Alikhan N.F."/>
            <person name="Baker D."/>
            <person name="Gharbi K."/>
            <person name="Hall N."/>
            <person name="Watson M."/>
            <person name="Adriaenssens E.M."/>
            <person name="Foster-Nyarko E."/>
            <person name="Jarju S."/>
            <person name="Secka A."/>
            <person name="Antonio M."/>
            <person name="Oren A."/>
            <person name="Chaudhuri R.R."/>
            <person name="La Ragione R."/>
            <person name="Hildebrand F."/>
            <person name="Pallen M.J."/>
        </authorList>
    </citation>
    <scope>NUCLEOTIDE SEQUENCE</scope>
    <source>
        <strain evidence="8">10669</strain>
    </source>
</reference>
<comment type="caution">
    <text evidence="8">The sequence shown here is derived from an EMBL/GenBank/DDBJ whole genome shotgun (WGS) entry which is preliminary data.</text>
</comment>
<keyword evidence="5 6" id="KW-0269">Exonuclease</keyword>
<keyword evidence="7" id="KW-0175">Coiled coil</keyword>
<dbReference type="SUPFAM" id="SSF116842">
    <property type="entry name" value="XseB-like"/>
    <property type="match status" value="1"/>
</dbReference>
<keyword evidence="3 6" id="KW-0540">Nuclease</keyword>
<reference evidence="8" key="1">
    <citation type="submission" date="2020-10" db="EMBL/GenBank/DDBJ databases">
        <authorList>
            <person name="Gilroy R."/>
        </authorList>
    </citation>
    <scope>NUCLEOTIDE SEQUENCE</scope>
    <source>
        <strain evidence="8">10669</strain>
    </source>
</reference>